<protein>
    <submittedName>
        <fullName evidence="7">Si:ch73-335l21.4</fullName>
    </submittedName>
</protein>
<evidence type="ECO:0000256" key="1">
    <source>
        <dbReference type="ARBA" id="ARBA00022723"/>
    </source>
</evidence>
<dbReference type="InterPro" id="IPR051435">
    <property type="entry name" value="RING_finger_E3_ubiq-ligases"/>
</dbReference>
<keyword evidence="3" id="KW-0862">Zinc</keyword>
<evidence type="ECO:0000313" key="8">
    <source>
        <dbReference type="Proteomes" id="UP000694397"/>
    </source>
</evidence>
<dbReference type="Pfam" id="PF13445">
    <property type="entry name" value="zf-RING_UBOX"/>
    <property type="match status" value="1"/>
</dbReference>
<accession>A0A8C9WC63</accession>
<reference evidence="7" key="3">
    <citation type="submission" date="2025-09" db="UniProtKB">
        <authorList>
            <consortium name="Ensembl"/>
        </authorList>
    </citation>
    <scope>IDENTIFICATION</scope>
</reference>
<dbReference type="GO" id="GO:0016567">
    <property type="term" value="P:protein ubiquitination"/>
    <property type="evidence" value="ECO:0007669"/>
    <property type="project" value="TreeGrafter"/>
</dbReference>
<dbReference type="InterPro" id="IPR013083">
    <property type="entry name" value="Znf_RING/FYVE/PHD"/>
</dbReference>
<dbReference type="PANTHER" id="PTHR22791">
    <property type="entry name" value="RING-TYPE DOMAIN-CONTAINING PROTEIN"/>
    <property type="match status" value="1"/>
</dbReference>
<dbReference type="SUPFAM" id="SSF57850">
    <property type="entry name" value="RING/U-box"/>
    <property type="match status" value="1"/>
</dbReference>
<dbReference type="SMART" id="SM00184">
    <property type="entry name" value="RING"/>
    <property type="match status" value="1"/>
</dbReference>
<sequence length="128" mass="14093">MRSELECSVCYRTYNVGPRCPRELHCRHTFCESCLSTLAARGDGTRRQLSIACPLCRHRTPLPAGGAVRQALRVDEDVLSQMVAAGLLEGTPREDSDSEDGDGGDGKTAHRMTDQDLKDLALMSCYMM</sequence>
<organism evidence="7 8">
    <name type="scientific">Scleropages formosus</name>
    <name type="common">Asian bonytongue</name>
    <name type="synonym">Osteoglossum formosum</name>
    <dbReference type="NCBI Taxonomy" id="113540"/>
    <lineage>
        <taxon>Eukaryota</taxon>
        <taxon>Metazoa</taxon>
        <taxon>Chordata</taxon>
        <taxon>Craniata</taxon>
        <taxon>Vertebrata</taxon>
        <taxon>Euteleostomi</taxon>
        <taxon>Actinopterygii</taxon>
        <taxon>Neopterygii</taxon>
        <taxon>Teleostei</taxon>
        <taxon>Osteoglossocephala</taxon>
        <taxon>Osteoglossomorpha</taxon>
        <taxon>Osteoglossiformes</taxon>
        <taxon>Osteoglossidae</taxon>
        <taxon>Scleropages</taxon>
    </lineage>
</organism>
<dbReference type="Proteomes" id="UP000694397">
    <property type="component" value="Chromosome 13"/>
</dbReference>
<keyword evidence="8" id="KW-1185">Reference proteome</keyword>
<dbReference type="PROSITE" id="PS00518">
    <property type="entry name" value="ZF_RING_1"/>
    <property type="match status" value="1"/>
</dbReference>
<gene>
    <name evidence="7" type="primary">si:ch73-335l21.4</name>
</gene>
<evidence type="ECO:0000256" key="5">
    <source>
        <dbReference type="SAM" id="MobiDB-lite"/>
    </source>
</evidence>
<proteinExistence type="predicted"/>
<dbReference type="OrthoDB" id="252722at2759"/>
<dbReference type="InterPro" id="IPR001841">
    <property type="entry name" value="Znf_RING"/>
</dbReference>
<reference evidence="7 8" key="1">
    <citation type="submission" date="2019-04" db="EMBL/GenBank/DDBJ databases">
        <authorList>
            <consortium name="Wellcome Sanger Institute Data Sharing"/>
        </authorList>
    </citation>
    <scope>NUCLEOTIDE SEQUENCE [LARGE SCALE GENOMIC DNA]</scope>
</reference>
<reference evidence="7" key="2">
    <citation type="submission" date="2025-08" db="UniProtKB">
        <authorList>
            <consortium name="Ensembl"/>
        </authorList>
    </citation>
    <scope>IDENTIFICATION</scope>
</reference>
<keyword evidence="1" id="KW-0479">Metal-binding</keyword>
<evidence type="ECO:0000313" key="7">
    <source>
        <dbReference type="Ensembl" id="ENSSFOP00015073075.1"/>
    </source>
</evidence>
<evidence type="ECO:0000259" key="6">
    <source>
        <dbReference type="PROSITE" id="PS50089"/>
    </source>
</evidence>
<keyword evidence="2 4" id="KW-0863">Zinc-finger</keyword>
<dbReference type="GeneTree" id="ENSGT00730000112287"/>
<evidence type="ECO:0000256" key="3">
    <source>
        <dbReference type="ARBA" id="ARBA00022833"/>
    </source>
</evidence>
<dbReference type="GO" id="GO:0008270">
    <property type="term" value="F:zinc ion binding"/>
    <property type="evidence" value="ECO:0007669"/>
    <property type="project" value="UniProtKB-KW"/>
</dbReference>
<dbReference type="InterPro" id="IPR017907">
    <property type="entry name" value="Znf_RING_CS"/>
</dbReference>
<dbReference type="InterPro" id="IPR027370">
    <property type="entry name" value="Znf-RING_euk"/>
</dbReference>
<name>A0A8C9WC63_SCLFO</name>
<dbReference type="AlphaFoldDB" id="A0A8C9WC63"/>
<dbReference type="Gene3D" id="3.30.40.10">
    <property type="entry name" value="Zinc/RING finger domain, C3HC4 (zinc finger)"/>
    <property type="match status" value="1"/>
</dbReference>
<feature type="region of interest" description="Disordered" evidence="5">
    <location>
        <begin position="85"/>
        <end position="112"/>
    </location>
</feature>
<evidence type="ECO:0000256" key="2">
    <source>
        <dbReference type="ARBA" id="ARBA00022771"/>
    </source>
</evidence>
<dbReference type="Ensembl" id="ENSSFOT00015060700.1">
    <property type="protein sequence ID" value="ENSSFOP00015073075.1"/>
    <property type="gene ID" value="ENSSFOG00015028936.1"/>
</dbReference>
<evidence type="ECO:0000256" key="4">
    <source>
        <dbReference type="PROSITE-ProRule" id="PRU00175"/>
    </source>
</evidence>
<feature type="domain" description="RING-type" evidence="6">
    <location>
        <begin position="7"/>
        <end position="57"/>
    </location>
</feature>
<dbReference type="PROSITE" id="PS50089">
    <property type="entry name" value="ZF_RING_2"/>
    <property type="match status" value="1"/>
</dbReference>
<dbReference type="PANTHER" id="PTHR22791:SF14">
    <property type="entry name" value="RING FINGER PROTEIN 227"/>
    <property type="match status" value="1"/>
</dbReference>
<dbReference type="GO" id="GO:0061630">
    <property type="term" value="F:ubiquitin protein ligase activity"/>
    <property type="evidence" value="ECO:0007669"/>
    <property type="project" value="TreeGrafter"/>
</dbReference>